<dbReference type="STRING" id="1121476.SAMN02745751_03480"/>
<dbReference type="Proteomes" id="UP000184052">
    <property type="component" value="Unassembled WGS sequence"/>
</dbReference>
<proteinExistence type="predicted"/>
<dbReference type="InterPro" id="IPR014942">
    <property type="entry name" value="AbiEii"/>
</dbReference>
<dbReference type="OrthoDB" id="9808443at2"/>
<sequence length="100" mass="11985">MSRGTTTTRMRDYYDIHILMSLYESELNNDVMKEAFKETSKHRGSIDNIKNSEYEYFRMIEESEVLAKLWNQYSSKDDYVSNVQWINTLESVRKAIEKIK</sequence>
<dbReference type="GO" id="GO:0016740">
    <property type="term" value="F:transferase activity"/>
    <property type="evidence" value="ECO:0007669"/>
    <property type="project" value="UniProtKB-KW"/>
</dbReference>
<reference evidence="1 2" key="1">
    <citation type="submission" date="2016-11" db="EMBL/GenBank/DDBJ databases">
        <authorList>
            <person name="Jaros S."/>
            <person name="Januszkiewicz K."/>
            <person name="Wedrychowicz H."/>
        </authorList>
    </citation>
    <scope>NUCLEOTIDE SEQUENCE [LARGE SCALE GENOMIC DNA]</scope>
    <source>
        <strain evidence="1 2">DSM 17477</strain>
    </source>
</reference>
<evidence type="ECO:0000313" key="2">
    <source>
        <dbReference type="Proteomes" id="UP000184052"/>
    </source>
</evidence>
<dbReference type="EMBL" id="FQZL01000043">
    <property type="protein sequence ID" value="SHJ83231.1"/>
    <property type="molecule type" value="Genomic_DNA"/>
</dbReference>
<evidence type="ECO:0000313" key="1">
    <source>
        <dbReference type="EMBL" id="SHJ83231.1"/>
    </source>
</evidence>
<organism evidence="1 2">
    <name type="scientific">Dethiosulfatibacter aminovorans DSM 17477</name>
    <dbReference type="NCBI Taxonomy" id="1121476"/>
    <lineage>
        <taxon>Bacteria</taxon>
        <taxon>Bacillati</taxon>
        <taxon>Bacillota</taxon>
        <taxon>Tissierellia</taxon>
        <taxon>Dethiosulfatibacter</taxon>
    </lineage>
</organism>
<gene>
    <name evidence="1" type="ORF">SAMN02745751_03480</name>
</gene>
<keyword evidence="1" id="KW-0808">Transferase</keyword>
<protein>
    <submittedName>
        <fullName evidence="1">Nucleotidyl transferase AbiEii toxin, Type IV TA system</fullName>
    </submittedName>
</protein>
<accession>A0A1M6MI89</accession>
<dbReference type="Pfam" id="PF08843">
    <property type="entry name" value="AbiEii"/>
    <property type="match status" value="1"/>
</dbReference>
<dbReference type="RefSeq" id="WP_073050851.1">
    <property type="nucleotide sequence ID" value="NZ_FQZL01000043.1"/>
</dbReference>
<name>A0A1M6MI89_9FIRM</name>
<keyword evidence="2" id="KW-1185">Reference proteome</keyword>
<dbReference type="AlphaFoldDB" id="A0A1M6MI89"/>